<gene>
    <name evidence="1" type="ORF">LOD99_6369</name>
</gene>
<accession>A0AAV7JMR7</accession>
<evidence type="ECO:0000313" key="2">
    <source>
        <dbReference type="Proteomes" id="UP001165289"/>
    </source>
</evidence>
<dbReference type="Proteomes" id="UP001165289">
    <property type="component" value="Unassembled WGS sequence"/>
</dbReference>
<name>A0AAV7JMR7_9METZ</name>
<reference evidence="1 2" key="1">
    <citation type="journal article" date="2023" name="BMC Biol.">
        <title>The compact genome of the sponge Oopsacas minuta (Hexactinellida) is lacking key metazoan core genes.</title>
        <authorList>
            <person name="Santini S."/>
            <person name="Schenkelaars Q."/>
            <person name="Jourda C."/>
            <person name="Duchesne M."/>
            <person name="Belahbib H."/>
            <person name="Rocher C."/>
            <person name="Selva M."/>
            <person name="Riesgo A."/>
            <person name="Vervoort M."/>
            <person name="Leys S.P."/>
            <person name="Kodjabachian L."/>
            <person name="Le Bivic A."/>
            <person name="Borchiellini C."/>
            <person name="Claverie J.M."/>
            <person name="Renard E."/>
        </authorList>
    </citation>
    <scope>NUCLEOTIDE SEQUENCE [LARGE SCALE GENOMIC DNA]</scope>
    <source>
        <strain evidence="1">SPO-2</strain>
    </source>
</reference>
<proteinExistence type="predicted"/>
<dbReference type="AlphaFoldDB" id="A0AAV7JMR7"/>
<sequence>MLHSMKDNMIKEIETKIRKLKVTVKETEKLFEHNTQELEQDISGLGQPAEREIISTPNNPALVQPSISVGKLNSAIGIAYDETSQRIHVAAGIV</sequence>
<comment type="caution">
    <text evidence="1">The sequence shown here is derived from an EMBL/GenBank/DDBJ whole genome shotgun (WGS) entry which is preliminary data.</text>
</comment>
<organism evidence="1 2">
    <name type="scientific">Oopsacas minuta</name>
    <dbReference type="NCBI Taxonomy" id="111878"/>
    <lineage>
        <taxon>Eukaryota</taxon>
        <taxon>Metazoa</taxon>
        <taxon>Porifera</taxon>
        <taxon>Hexactinellida</taxon>
        <taxon>Hexasterophora</taxon>
        <taxon>Lyssacinosida</taxon>
        <taxon>Leucopsacidae</taxon>
        <taxon>Oopsacas</taxon>
    </lineage>
</organism>
<dbReference type="EMBL" id="JAKMXF010000317">
    <property type="protein sequence ID" value="KAI6649819.1"/>
    <property type="molecule type" value="Genomic_DNA"/>
</dbReference>
<protein>
    <submittedName>
        <fullName evidence="1">Uncharacterized protein</fullName>
    </submittedName>
</protein>
<evidence type="ECO:0000313" key="1">
    <source>
        <dbReference type="EMBL" id="KAI6649819.1"/>
    </source>
</evidence>
<keyword evidence="2" id="KW-1185">Reference proteome</keyword>